<evidence type="ECO:0000313" key="1">
    <source>
        <dbReference type="EMBL" id="REG08662.1"/>
    </source>
</evidence>
<dbReference type="OrthoDB" id="1495276at2"/>
<reference evidence="1 2" key="1">
    <citation type="submission" date="2018-08" db="EMBL/GenBank/DDBJ databases">
        <title>Genomic Encyclopedia of Type Strains, Phase IV (KMG-IV): sequencing the most valuable type-strain genomes for metagenomic binning, comparative biology and taxonomic classification.</title>
        <authorList>
            <person name="Goeker M."/>
        </authorList>
    </citation>
    <scope>NUCLEOTIDE SEQUENCE [LARGE SCALE GENOMIC DNA]</scope>
    <source>
        <strain evidence="1 2">DSM 23923</strain>
    </source>
</reference>
<dbReference type="EMBL" id="QUMS01000002">
    <property type="protein sequence ID" value="REG08662.1"/>
    <property type="molecule type" value="Genomic_DNA"/>
</dbReference>
<dbReference type="InterPro" id="IPR026002">
    <property type="entry name" value="ATC_hydrolase-like"/>
</dbReference>
<organism evidence="1 2">
    <name type="scientific">Pelolinea submarina</name>
    <dbReference type="NCBI Taxonomy" id="913107"/>
    <lineage>
        <taxon>Bacteria</taxon>
        <taxon>Bacillati</taxon>
        <taxon>Chloroflexota</taxon>
        <taxon>Anaerolineae</taxon>
        <taxon>Anaerolineales</taxon>
        <taxon>Anaerolineaceae</taxon>
        <taxon>Pelolinea</taxon>
    </lineage>
</organism>
<gene>
    <name evidence="1" type="ORF">DFR64_2034</name>
</gene>
<comment type="caution">
    <text evidence="1">The sequence shown here is derived from an EMBL/GenBank/DDBJ whole genome shotgun (WGS) entry which is preliminary data.</text>
</comment>
<evidence type="ECO:0000313" key="2">
    <source>
        <dbReference type="Proteomes" id="UP000256388"/>
    </source>
</evidence>
<dbReference type="AlphaFoldDB" id="A0A347ZP29"/>
<dbReference type="Proteomes" id="UP000256388">
    <property type="component" value="Unassembled WGS sequence"/>
</dbReference>
<sequence>MTQESIDRRTFLGWIGRFSICALGVSLLPSCRGNALNGQNDTGSQNFYLANKTKIMKEIDDMCGYTRKVSSTMYGKEMADTLVLGTTQKFEDLLPDLPYIGGYTNNLTTNLYMGAAGLALYKTMLEQGKTLEETGEVLYRATEMQYGANPLGGMMTSMSVSDTTKTIISKEAERSQERMYTGDWVFNFIDGNGADFDYGIDYTECGICKFYQSQGAAELIPYMCMLDFPISKAANSGLVRTTTLGRGGPRCDFRYKIGRPVQMDWVPGFLKKG</sequence>
<dbReference type="Pfam" id="PF14196">
    <property type="entry name" value="ATC_hydrolase"/>
    <property type="match status" value="1"/>
</dbReference>
<dbReference type="RefSeq" id="WP_116225308.1">
    <property type="nucleotide sequence ID" value="NZ_AP018437.1"/>
</dbReference>
<keyword evidence="1" id="KW-0378">Hydrolase</keyword>
<name>A0A347ZP29_9CHLR</name>
<keyword evidence="2" id="KW-1185">Reference proteome</keyword>
<proteinExistence type="predicted"/>
<dbReference type="GO" id="GO:0016787">
    <property type="term" value="F:hydrolase activity"/>
    <property type="evidence" value="ECO:0007669"/>
    <property type="project" value="UniProtKB-KW"/>
</dbReference>
<protein>
    <submittedName>
        <fullName evidence="1">L-2-amino-thiazoline-4-carboxylic acid hydrolase-like protein</fullName>
    </submittedName>
</protein>
<accession>A0A347ZP29</accession>